<keyword evidence="2" id="KW-0732">Signal</keyword>
<dbReference type="Proteomes" id="UP000187439">
    <property type="component" value="Unassembled WGS sequence"/>
</dbReference>
<reference evidence="3 4" key="1">
    <citation type="submission" date="2016-10" db="EMBL/GenBank/DDBJ databases">
        <title>Paenibacillus species isolates.</title>
        <authorList>
            <person name="Beno S.M."/>
        </authorList>
    </citation>
    <scope>NUCLEOTIDE SEQUENCE [LARGE SCALE GENOMIC DNA]</scope>
    <source>
        <strain evidence="3 4">FSL H7-0710</strain>
    </source>
</reference>
<feature type="chain" id="PRO_5012796871" description="Lactococcin 972 family bacteriocin" evidence="2">
    <location>
        <begin position="28"/>
        <end position="145"/>
    </location>
</feature>
<evidence type="ECO:0008006" key="5">
    <source>
        <dbReference type="Google" id="ProtNLM"/>
    </source>
</evidence>
<organism evidence="3 4">
    <name type="scientific">Paenibacillus odorifer</name>
    <dbReference type="NCBI Taxonomy" id="189426"/>
    <lineage>
        <taxon>Bacteria</taxon>
        <taxon>Bacillati</taxon>
        <taxon>Bacillota</taxon>
        <taxon>Bacilli</taxon>
        <taxon>Bacillales</taxon>
        <taxon>Paenibacillaceae</taxon>
        <taxon>Paenibacillus</taxon>
    </lineage>
</organism>
<evidence type="ECO:0000313" key="4">
    <source>
        <dbReference type="Proteomes" id="UP000187439"/>
    </source>
</evidence>
<feature type="signal peptide" evidence="2">
    <location>
        <begin position="1"/>
        <end position="27"/>
    </location>
</feature>
<evidence type="ECO:0000256" key="2">
    <source>
        <dbReference type="SAM" id="SignalP"/>
    </source>
</evidence>
<dbReference type="AlphaFoldDB" id="A0A1R0XS64"/>
<proteinExistence type="predicted"/>
<feature type="region of interest" description="Disordered" evidence="1">
    <location>
        <begin position="57"/>
        <end position="78"/>
    </location>
</feature>
<protein>
    <recommendedName>
        <fullName evidence="5">Lactococcin 972 family bacteriocin</fullName>
    </recommendedName>
</protein>
<sequence length="145" mass="15816">MKKSMKLMLSSSLLSIALLATAVPGFADSVGKTSGGWSESEGYYTNSSTSELRLSVMASSSPDEHHGERKTRDALDNSGDIESAAYGYTVWKNVLHYTTAQMEDNKGTVRTTSGRQWGTGGTTAQSPWYRPGIFENSEARTYWGK</sequence>
<dbReference type="RefSeq" id="WP_076120475.1">
    <property type="nucleotide sequence ID" value="NZ_MPTC01000020.1"/>
</dbReference>
<feature type="compositionally biased region" description="Basic and acidic residues" evidence="1">
    <location>
        <begin position="62"/>
        <end position="75"/>
    </location>
</feature>
<gene>
    <name evidence="3" type="ORF">BSK52_20570</name>
</gene>
<dbReference type="OrthoDB" id="5023307at2"/>
<accession>A0A1R0XS64</accession>
<evidence type="ECO:0000256" key="1">
    <source>
        <dbReference type="SAM" id="MobiDB-lite"/>
    </source>
</evidence>
<evidence type="ECO:0000313" key="3">
    <source>
        <dbReference type="EMBL" id="OMD37994.1"/>
    </source>
</evidence>
<dbReference type="EMBL" id="MPTC01000020">
    <property type="protein sequence ID" value="OMD37994.1"/>
    <property type="molecule type" value="Genomic_DNA"/>
</dbReference>
<comment type="caution">
    <text evidence="3">The sequence shown here is derived from an EMBL/GenBank/DDBJ whole genome shotgun (WGS) entry which is preliminary data.</text>
</comment>
<name>A0A1R0XS64_9BACL</name>